<comment type="catalytic activity">
    <reaction evidence="4">
        <text>1D-myo-inositol 2-acetamido-2-deoxy-alpha-D-glucopyranoside + H2O = 1D-myo-inositol 2-amino-2-deoxy-alpha-D-glucopyranoside + acetate</text>
        <dbReference type="Rhea" id="RHEA:26180"/>
        <dbReference type="ChEBI" id="CHEBI:15377"/>
        <dbReference type="ChEBI" id="CHEBI:30089"/>
        <dbReference type="ChEBI" id="CHEBI:52442"/>
        <dbReference type="ChEBI" id="CHEBI:58886"/>
        <dbReference type="EC" id="3.5.1.103"/>
    </reaction>
</comment>
<comment type="similarity">
    <text evidence="4">Belongs to the MshB deacetylase family.</text>
</comment>
<reference evidence="5 6" key="1">
    <citation type="submission" date="2015-12" db="EMBL/GenBank/DDBJ databases">
        <title>Genome sequence of Streptomyces sp. G25.</title>
        <authorList>
            <person name="Poehlein A."/>
            <person name="Roettig A."/>
            <person name="Hiessl S."/>
            <person name="Hauschild P."/>
            <person name="Schauer J."/>
            <person name="Madkour M.H."/>
            <person name="Al-Ansari A.M."/>
            <person name="Almakishah N.H."/>
            <person name="Steinbuechel A."/>
            <person name="Daniel R."/>
        </authorList>
    </citation>
    <scope>NUCLEOTIDE SEQUENCE [LARGE SCALE GENOMIC DNA]</scope>
    <source>
        <strain evidence="6">G25(2015)</strain>
    </source>
</reference>
<feature type="binding site" evidence="4">
    <location>
        <position position="31"/>
    </location>
    <ligand>
        <name>Zn(2+)</name>
        <dbReference type="ChEBI" id="CHEBI:29105"/>
    </ligand>
</feature>
<dbReference type="HAMAP" id="MF_01696">
    <property type="entry name" value="MshB"/>
    <property type="match status" value="1"/>
</dbReference>
<dbReference type="EC" id="3.5.1.103" evidence="4"/>
<accession>A0A177HI51</accession>
<dbReference type="InterPro" id="IPR003737">
    <property type="entry name" value="GlcNAc_PI_deacetylase-related"/>
</dbReference>
<feature type="binding site" evidence="4">
    <location>
        <position position="28"/>
    </location>
    <ligand>
        <name>Zn(2+)</name>
        <dbReference type="ChEBI" id="CHEBI:29105"/>
    </ligand>
</feature>
<organism evidence="5 6">
    <name type="scientific">Streptomyces jeddahensis</name>
    <dbReference type="NCBI Taxonomy" id="1716141"/>
    <lineage>
        <taxon>Bacteria</taxon>
        <taxon>Bacillati</taxon>
        <taxon>Actinomycetota</taxon>
        <taxon>Actinomycetes</taxon>
        <taxon>Kitasatosporales</taxon>
        <taxon>Streptomycetaceae</taxon>
        <taxon>Streptomyces</taxon>
    </lineage>
</organism>
<dbReference type="NCBIfam" id="TIGR03445">
    <property type="entry name" value="mycothiol_MshB"/>
    <property type="match status" value="1"/>
</dbReference>
<keyword evidence="6" id="KW-1185">Reference proteome</keyword>
<dbReference type="Pfam" id="PF02585">
    <property type="entry name" value="PIG-L"/>
    <property type="match status" value="1"/>
</dbReference>
<protein>
    <recommendedName>
        <fullName evidence="4">1D-myo-inositol 2-acetamido-2-deoxy-alpha-D-glucopyranoside deacetylase</fullName>
        <shortName evidence="4">GlcNAc-Ins deacetylase</shortName>
        <ecNumber evidence="4">3.5.1.103</ecNumber>
    </recommendedName>
    <alternativeName>
        <fullName evidence="4">N-acetyl-1-D-myo-inositol-2-amino-2-deoxy-alpha-D-glucopyranoside deacetylase</fullName>
    </alternativeName>
</protein>
<evidence type="ECO:0000313" key="5">
    <source>
        <dbReference type="EMBL" id="OAH10631.1"/>
    </source>
</evidence>
<dbReference type="GO" id="GO:0008270">
    <property type="term" value="F:zinc ion binding"/>
    <property type="evidence" value="ECO:0007669"/>
    <property type="project" value="UniProtKB-UniRule"/>
</dbReference>
<dbReference type="EMBL" id="LOHS01000129">
    <property type="protein sequence ID" value="OAH10631.1"/>
    <property type="molecule type" value="Genomic_DNA"/>
</dbReference>
<dbReference type="InterPro" id="IPR024078">
    <property type="entry name" value="LmbE-like_dom_sf"/>
</dbReference>
<evidence type="ECO:0000256" key="1">
    <source>
        <dbReference type="ARBA" id="ARBA00022723"/>
    </source>
</evidence>
<dbReference type="GO" id="GO:0035595">
    <property type="term" value="F:N-acetylglucosaminylinositol deacetylase activity"/>
    <property type="evidence" value="ECO:0007669"/>
    <property type="project" value="UniProtKB-EC"/>
</dbReference>
<dbReference type="PATRIC" id="fig|1716141.3.peg.6359"/>
<comment type="cofactor">
    <cofactor evidence="4">
        <name>Zn(2+)</name>
        <dbReference type="ChEBI" id="CHEBI:29105"/>
    </cofactor>
    <text evidence="4">Binds 1 zinc ion per subunit.</text>
</comment>
<dbReference type="PANTHER" id="PTHR12993:SF26">
    <property type="entry name" value="1D-MYO-INOSITOL 2-ACETAMIDO-2-DEOXY-ALPHA-D-GLUCOPYRANOSIDE DEACETYLASE"/>
    <property type="match status" value="1"/>
</dbReference>
<name>A0A177HI51_9ACTN</name>
<feature type="binding site" evidence="4">
    <location>
        <position position="163"/>
    </location>
    <ligand>
        <name>Zn(2+)</name>
        <dbReference type="ChEBI" id="CHEBI:29105"/>
    </ligand>
</feature>
<comment type="caution">
    <text evidence="5">The sequence shown here is derived from an EMBL/GenBank/DDBJ whole genome shotgun (WGS) entry which is preliminary data.</text>
</comment>
<dbReference type="GO" id="GO:0010125">
    <property type="term" value="P:mycothiol biosynthetic process"/>
    <property type="evidence" value="ECO:0007669"/>
    <property type="project" value="UniProtKB-UniRule"/>
</dbReference>
<evidence type="ECO:0000313" key="6">
    <source>
        <dbReference type="Proteomes" id="UP000077381"/>
    </source>
</evidence>
<evidence type="ECO:0000256" key="4">
    <source>
        <dbReference type="HAMAP-Rule" id="MF_01696"/>
    </source>
</evidence>
<proteinExistence type="inferred from homology"/>
<dbReference type="InterPro" id="IPR017810">
    <property type="entry name" value="Mycothiol_biosynthesis_MshB"/>
</dbReference>
<keyword evidence="1 4" id="KW-0479">Metal-binding</keyword>
<dbReference type="PANTHER" id="PTHR12993">
    <property type="entry name" value="N-ACETYLGLUCOSAMINYL-PHOSPHATIDYLINOSITOL DE-N-ACETYLASE-RELATED"/>
    <property type="match status" value="1"/>
</dbReference>
<evidence type="ECO:0000256" key="2">
    <source>
        <dbReference type="ARBA" id="ARBA00022801"/>
    </source>
</evidence>
<gene>
    <name evidence="5" type="primary">mshB_1</name>
    <name evidence="4" type="synonym">mshB</name>
    <name evidence="5" type="ORF">STSP_60480</name>
</gene>
<dbReference type="OrthoDB" id="158614at2"/>
<dbReference type="RefSeq" id="WP_078067602.1">
    <property type="nucleotide sequence ID" value="NZ_LOHS01000129.1"/>
</dbReference>
<sequence>MTDLPAPDPSAPPEQGEPSRRLLLVHAHPDDESINNGATMAKYAAEGAHVTLVTCTLGEEGEVIPPELAQLAPDRDDRLGDHRVGELAAAMAELGVTDHRFLGGTGRYRDSGMMGAEQNKRPHCFWQADVDEAAAALVEVIREVRPQVLVTYDPAGGYGHPDHIQAHRVAMRAADLAAEPAYRRDLGEPHSIAKIYWNRAPRSVVEEGFARLKEALPELPFPAAASVADVPGVVDDDVITTVIDGSGFAAAKAAAMRAHATQIEVVEPWFALSNQLAQPLSAVEYYELVRGERGGDASGGSQETDLFAGVAATEEGAA</sequence>
<dbReference type="Proteomes" id="UP000077381">
    <property type="component" value="Unassembled WGS sequence"/>
</dbReference>
<evidence type="ECO:0000256" key="3">
    <source>
        <dbReference type="ARBA" id="ARBA00022833"/>
    </source>
</evidence>
<dbReference type="AlphaFoldDB" id="A0A177HI51"/>
<dbReference type="Gene3D" id="3.40.50.10320">
    <property type="entry name" value="LmbE-like"/>
    <property type="match status" value="1"/>
</dbReference>
<keyword evidence="2 4" id="KW-0378">Hydrolase</keyword>
<dbReference type="STRING" id="1716141.STSP_60480"/>
<comment type="function">
    <text evidence="4">Catalyzes the deacetylation of 1D-myo-inositol 2-acetamido-2-deoxy-alpha-D-glucopyranoside (GlcNAc-Ins) in the mycothiol biosynthesis pathway.</text>
</comment>
<keyword evidence="3 4" id="KW-0862">Zinc</keyword>
<dbReference type="SUPFAM" id="SSF102588">
    <property type="entry name" value="LmbE-like"/>
    <property type="match status" value="1"/>
</dbReference>